<dbReference type="Proteomes" id="UP001165083">
    <property type="component" value="Unassembled WGS sequence"/>
</dbReference>
<evidence type="ECO:0000313" key="2">
    <source>
        <dbReference type="EMBL" id="GMF65358.1"/>
    </source>
</evidence>
<reference evidence="2" key="1">
    <citation type="submission" date="2023-04" db="EMBL/GenBank/DDBJ databases">
        <title>Phytophthora lilii NBRC 32176.</title>
        <authorList>
            <person name="Ichikawa N."/>
            <person name="Sato H."/>
            <person name="Tonouchi N."/>
        </authorList>
    </citation>
    <scope>NUCLEOTIDE SEQUENCE</scope>
    <source>
        <strain evidence="2">NBRC 32176</strain>
    </source>
</reference>
<dbReference type="OrthoDB" id="299616at2759"/>
<proteinExistence type="predicted"/>
<organism evidence="2 3">
    <name type="scientific">Phytophthora lilii</name>
    <dbReference type="NCBI Taxonomy" id="2077276"/>
    <lineage>
        <taxon>Eukaryota</taxon>
        <taxon>Sar</taxon>
        <taxon>Stramenopiles</taxon>
        <taxon>Oomycota</taxon>
        <taxon>Peronosporomycetes</taxon>
        <taxon>Peronosporales</taxon>
        <taxon>Peronosporaceae</taxon>
        <taxon>Phytophthora</taxon>
    </lineage>
</organism>
<gene>
    <name evidence="2" type="ORF">Plil01_001803700</name>
</gene>
<feature type="region of interest" description="Disordered" evidence="1">
    <location>
        <begin position="978"/>
        <end position="1020"/>
    </location>
</feature>
<protein>
    <submittedName>
        <fullName evidence="2">Unnamed protein product</fullName>
    </submittedName>
</protein>
<comment type="caution">
    <text evidence="2">The sequence shown here is derived from an EMBL/GenBank/DDBJ whole genome shotgun (WGS) entry which is preliminary data.</text>
</comment>
<dbReference type="PANTHER" id="PTHR37028:SF4">
    <property type="entry name" value="ALMS MOTIF DOMAIN-CONTAINING PROTEIN"/>
    <property type="match status" value="1"/>
</dbReference>
<evidence type="ECO:0000256" key="1">
    <source>
        <dbReference type="SAM" id="MobiDB-lite"/>
    </source>
</evidence>
<evidence type="ECO:0000313" key="3">
    <source>
        <dbReference type="Proteomes" id="UP001165083"/>
    </source>
</evidence>
<feature type="compositionally biased region" description="Low complexity" evidence="1">
    <location>
        <begin position="1000"/>
        <end position="1010"/>
    </location>
</feature>
<accession>A0A9W6YIX7</accession>
<feature type="region of interest" description="Disordered" evidence="1">
    <location>
        <begin position="125"/>
        <end position="144"/>
    </location>
</feature>
<name>A0A9W6YIX7_9STRA</name>
<feature type="compositionally biased region" description="Polar residues" evidence="1">
    <location>
        <begin position="403"/>
        <end position="416"/>
    </location>
</feature>
<keyword evidence="3" id="KW-1185">Reference proteome</keyword>
<feature type="compositionally biased region" description="Polar residues" evidence="1">
    <location>
        <begin position="981"/>
        <end position="990"/>
    </location>
</feature>
<feature type="region of interest" description="Disordered" evidence="1">
    <location>
        <begin position="328"/>
        <end position="518"/>
    </location>
</feature>
<feature type="region of interest" description="Disordered" evidence="1">
    <location>
        <begin position="622"/>
        <end position="641"/>
    </location>
</feature>
<feature type="compositionally biased region" description="Basic residues" evidence="1">
    <location>
        <begin position="23"/>
        <end position="33"/>
    </location>
</feature>
<feature type="compositionally biased region" description="Low complexity" evidence="1">
    <location>
        <begin position="509"/>
        <end position="518"/>
    </location>
</feature>
<dbReference type="EMBL" id="BSXW01012462">
    <property type="protein sequence ID" value="GMF65358.1"/>
    <property type="molecule type" value="Genomic_DNA"/>
</dbReference>
<sequence length="1020" mass="112171">MAQETEPVAATAVDEASLEAPSPKRRNRKKGRRGSTAGGDDDDEQETAAAVSPCVSPVGDVATANLISLPSPVAQVPTADVFAETAAAMEQLALTQDTPRDVEGEEVMQVEQVKEDGLLKLPVHPSSGRLPLTPPPTPEPFTVHSPEKEQARVAPMSPEVQLLPTVAETPTDVELTVTEPVMQAEVDEAPTASTLEHIETNTTGVVETPTPAVEAAETIKSVEDVATEHDASVLTNSLSEMTFGNQSIPNKEPTDLDMVDEKGLKNVESASAIETTAIEAPANVAPFDVLSAVPSPMDGDDHVAALAADVKVISISSSSPADATLTETTVPQNQPATVVPVETPQAELSTTNEAKEVNLEPQQVQTIPPEAPSQPERPNKRKGGSPGKPHTTSAVTSKPAPNAHQNKAISSSTNSENARKSKQAASKSTPEAQPLPRPAKRKGGVADAIPPPAPVTEVVKETRPKRLVARSSSGSMLNTARAATEANLKSSVMMRPVQDSKKDSIMGPTASSMARATAAEARKAMVKSAAAKKAPLRKPVKTRLLAKTHEPLVLDQDNTTTALPAASLANDGDDSQRNVKRRLNATDVEAASKRLYEDAKEAKLRKDARRAELQETYTFAPQVNNFKRRTAPGETEESNQDHFTRLHAQAKELLERKRELQQQHERDGCTFAPAISARAKRLPQTSSGPRYENLYKHAQELKLKREKKLMEKAKTTEEQCPFKPKITVSKSPVKTKPLYDSEREKQKRLALEQKKIEAEMSECTFKPKVSAKRMKSKVDDASETRTDTHVDTNPYNRLYQASIDQAERLQKLRQERDEEEKAQAPFQPKITARSRLAKAKTKTTEPFHKRLYSKDYMKKLDAEREQRRLEEEQQFTFKRLYDEKDKVKEKIEMGQELKLQKEMAECTFRPQIEVNTVQGDGEPAPPVWERLLSYDKAQVIEEREKLKEQLEMQECTFKPEVKSPDALLMKRSPSFNVFDRLTSSGSNSPLDPTRGSFITRRPSSSPGRQSPDVRIGYLNE</sequence>
<dbReference type="AlphaFoldDB" id="A0A9W6YIX7"/>
<dbReference type="PANTHER" id="PTHR37028">
    <property type="entry name" value="UNNAMED PRODUCT-RELATED"/>
    <property type="match status" value="1"/>
</dbReference>
<feature type="region of interest" description="Disordered" evidence="1">
    <location>
        <begin position="1"/>
        <end position="56"/>
    </location>
</feature>
<feature type="region of interest" description="Disordered" evidence="1">
    <location>
        <begin position="565"/>
        <end position="585"/>
    </location>
</feature>